<feature type="compositionally biased region" description="Basic residues" evidence="1">
    <location>
        <begin position="1883"/>
        <end position="1897"/>
    </location>
</feature>
<protein>
    <submittedName>
        <fullName evidence="2">Uncharacterized protein</fullName>
    </submittedName>
</protein>
<name>A0A7S3BW00_9EUKA</name>
<feature type="compositionally biased region" description="Low complexity" evidence="1">
    <location>
        <begin position="1987"/>
        <end position="1996"/>
    </location>
</feature>
<organism evidence="2">
    <name type="scientific">Haptolina ericina</name>
    <dbReference type="NCBI Taxonomy" id="156174"/>
    <lineage>
        <taxon>Eukaryota</taxon>
        <taxon>Haptista</taxon>
        <taxon>Haptophyta</taxon>
        <taxon>Prymnesiophyceae</taxon>
        <taxon>Prymnesiales</taxon>
        <taxon>Prymnesiaceae</taxon>
        <taxon>Haptolina</taxon>
    </lineage>
</organism>
<gene>
    <name evidence="2" type="ORF">HERI1096_LOCUS35822</name>
</gene>
<reference evidence="2" key="1">
    <citation type="submission" date="2021-01" db="EMBL/GenBank/DDBJ databases">
        <authorList>
            <person name="Corre E."/>
            <person name="Pelletier E."/>
            <person name="Niang G."/>
            <person name="Scheremetjew M."/>
            <person name="Finn R."/>
            <person name="Kale V."/>
            <person name="Holt S."/>
            <person name="Cochrane G."/>
            <person name="Meng A."/>
            <person name="Brown T."/>
            <person name="Cohen L."/>
        </authorList>
    </citation>
    <scope>NUCLEOTIDE SEQUENCE</scope>
    <source>
        <strain evidence="2">CCMP281</strain>
    </source>
</reference>
<feature type="compositionally biased region" description="Polar residues" evidence="1">
    <location>
        <begin position="2060"/>
        <end position="2096"/>
    </location>
</feature>
<feature type="compositionally biased region" description="Polar residues" evidence="1">
    <location>
        <begin position="1250"/>
        <end position="1281"/>
    </location>
</feature>
<evidence type="ECO:0000313" key="2">
    <source>
        <dbReference type="EMBL" id="CAE0145402.1"/>
    </source>
</evidence>
<sequence>MATRPELVDFLEESRSTFSGFGVTWERWLEIWQQIPLEHLPGYPYWEPQVFRSLTEHFGVLMRVYSYYSKLGWLRSFTTVDGAGDAHPLAIGVEEWAQFVLDCRLTSAKYDEEHATRTLPQGKAGADLPEFFSSLLSLAFWRGNSFIDENQPESLELARRERRLRPLPYCIEHLLKEHVVSLAHRDSSQRFRARLAQDGEAQELLREYRPQLQAALEKLCGDSDVEGASLDYRTALEWLEERGALGECSVQLPAPLYADAVLGTGPDVSVVSTLLMEHAREAFVDSVPAQASVFGFGSVEGEVCLSGLRYFQEWLARCGELKYGGLVHVSLVQRIRGLLENLFSGRSTESILLEATRVAPPPRFDALSAVPPEGIDDMQFSLFLQTWESLDLSAVPGFPSWEQAVFEVLLPVTAPLLSIFAHYCRSSLSTASDERLSCHIALDGWDRLVADCNFVTKSFSIERVTEVYHLVVGVDNGLSFPGFIQSLTVAAFQRSNADLLELHKRTAPRLLPVEQALSSFLATNVLPLARRRDLLGLRKHLQQDEALQRMLVDNADAILEVFQSVESSDGGVAAEDEGGLDVVQFMGGLDQMGLVRDLTLQLTVWQGGTKPSSMQGAVGDYVTKTCRSKFSCVDARQSFVDTMLADALTTGTVLLSQLGDGSVKLLPSGLMEALIRCAMCKFELIPTLNTARRMAALLDIALHQLEDQEAVSRYMNSAAPARFLAETLVDSSEASAYKMRQHNAWVLIWQHMDLSDLPGFPVWEKAACEQLQACWAELLSIFVFYTKGYDGVAAGPHGRLSSWGFMQFAADCKAVTKIFTIRRVQAIFEYSATHQLVDDEAIQDEDAGHMRALTFPTFLEAVVRFAFERANPKWSRDTTGRLNAGFPAYLIPVPHCLERFLHNCVLRFAPRDDVWRFCKSLLRDKQTQKVLADRDESFLALLGTLAATQPEKKHLEETTRFNVEVDAILALCRERNLFTSLPRLEAKDEADPSKLEFTEDFVISAIMDAQTFSSGCVGGGLDSLEGGDGLSCTEFIELLARCGDVKYAGVQSMGLPKRVAAFLANLFDGKSPEEEIRALANDKMVEVAFSAQGEPYPDTDWDEEQQEAWLQMWAQLDFNKIPEFEQSVRPIFLTLRKNRSVLLELFTQFSRNKSGESSIVLESWQRLFREGAAVTRSLNQNRINSIFESYAIQTKTNALSLKFPQFLQAFVEAAYWRNHQVIPNGRKTTPLSHAFDTLLEYCTGRLIEPSPTSSSLRANGTTSGVSSLGANGTTSGASTKTLKGPGPGKKSRTSPGGRGGSLAANKNTITSQSSSFQPAPRRDGLLPILRTNLFRKFLNAWRQHTIDTKKSNDNTVDDFRGHRGLDKLRKLFICWRGWLKQWNEIIKEYSFILRPILPLNMHSAFEHWRYWSHAPALMTAVSIWFMKKVGDNESSKVDQATYDKVTRAWWLKMAFHQWSKLHESTAHHVAVTNNLQRRLFIILLVRVLDAWVRLTIQERGARMYKERTGGKTGSTDRAIPPSPDEVTESSNDVSSAADRQSAAAFLSTSLEPRFTHSQPGEAAWNALSSRLKLHHLPGISEHLSKIHSLLQDALLDLCRIFRLYAKLHIQPGDTMTSLSCLQLNEWLLLCEDLGLSSRDDPQKQLLMASQYENAQRRHQHGCQMSLPEFLEAIVCAAVLSKPEGAETDVPTRLEEVLNDLQALASRDLAPSFRQAVWSDPQVMKLLKRSDPALRQMFVDRGWHRTGLTLGQFEAFALEMGLVCDRYWVQPLGSAGFELSLTVEQVKEAYVDSLDMFAGGIASATNGLPYEGVLECFARCGVALYGPLEMPKLHNFLDCILRNILSRNTIEQAANDVWLEARDGSSSSVLMDTAEDVRVDTRPKVPKKKTPPPSKGRKAPTPSSGRVSKKGGTLGGDDEDAGAEEAGHISEGTPRVDEGEEAAEGEPESSAPTGGADAEGELGAGDEEQAAEGQLADTSLPVRGAKPAKVASSGTSKKTVKKSDASPARKADGARKGGSAAAASDSRRRPQARKAASPGGSKASAGSKAAAPPHGADGRQSDSASTPADDQSWYQRPASVRSQGSKGSRGDISQRTPESSHRG</sequence>
<feature type="compositionally biased region" description="Acidic residues" evidence="1">
    <location>
        <begin position="1957"/>
        <end position="1969"/>
    </location>
</feature>
<feature type="compositionally biased region" description="Basic and acidic residues" evidence="1">
    <location>
        <begin position="2000"/>
        <end position="2014"/>
    </location>
</feature>
<feature type="compositionally biased region" description="Low complexity" evidence="1">
    <location>
        <begin position="2033"/>
        <end position="2054"/>
    </location>
</feature>
<feature type="region of interest" description="Disordered" evidence="1">
    <location>
        <begin position="1505"/>
        <end position="1533"/>
    </location>
</feature>
<feature type="region of interest" description="Disordered" evidence="1">
    <location>
        <begin position="1250"/>
        <end position="1322"/>
    </location>
</feature>
<proteinExistence type="predicted"/>
<feature type="region of interest" description="Disordered" evidence="1">
    <location>
        <begin position="1863"/>
        <end position="2102"/>
    </location>
</feature>
<feature type="compositionally biased region" description="Acidic residues" evidence="1">
    <location>
        <begin position="1937"/>
        <end position="1946"/>
    </location>
</feature>
<evidence type="ECO:0000256" key="1">
    <source>
        <dbReference type="SAM" id="MobiDB-lite"/>
    </source>
</evidence>
<feature type="compositionally biased region" description="Polar residues" evidence="1">
    <location>
        <begin position="1304"/>
        <end position="1317"/>
    </location>
</feature>
<accession>A0A7S3BW00</accession>
<dbReference type="EMBL" id="HBHX01064714">
    <property type="protein sequence ID" value="CAE0145402.1"/>
    <property type="molecule type" value="Transcribed_RNA"/>
</dbReference>